<dbReference type="OrthoDB" id="5614121at2"/>
<dbReference type="Pfam" id="PF14559">
    <property type="entry name" value="TPR_19"/>
    <property type="match status" value="1"/>
</dbReference>
<dbReference type="eggNOG" id="COG0457">
    <property type="taxonomic scope" value="Bacteria"/>
</dbReference>
<dbReference type="HOGENOM" id="CLU_620920_0_0_6"/>
<sequence length="448" mass="51036">MTNNNIAVWFSPCRYFIFSLAFLFISPIVASPTTPNYIQILNNADPFLKDKNFQGLFDYLISYEFDFAGQAEYDYVLGLAALESNQPNLAVQILQRAVDVDALFSGARMALARAYFSTGDLERAKFHFTLLLEQNPPAKAQPVIKQYLANIEQLSKNYSASLHTYLELGMGFDSNANASTDLDLFYGFQLDPKNIETQSVFSTLLGALKYNYPIDAYQKLTANMMLGNRTNASAHYVDMNMLSMDLKYSYVFSSFSAYGLVREYHNQIEDKFNQNALETHMGLDFNQSDNSFFNIDLSAAKQRFNNQLSIQDATSYSAWLTSTSRLENNWLIGASFGVAKDDASEALSPYSNNKISARLFSFTPVTDNLTFNMQLGAYKTDYSKEQLFFGEQRKDKRYNLMTSLSYNNFLAKSWQLTGRLILTKHQSNISIYQFDRGEIGIYLRKTFD</sequence>
<dbReference type="Proteomes" id="UP000006201">
    <property type="component" value="Unassembled WGS sequence"/>
</dbReference>
<dbReference type="InterPro" id="IPR011990">
    <property type="entry name" value="TPR-like_helical_dom_sf"/>
</dbReference>
<proteinExistence type="predicted"/>
<dbReference type="SUPFAM" id="SSF48452">
    <property type="entry name" value="TPR-like"/>
    <property type="match status" value="1"/>
</dbReference>
<reference evidence="1 2" key="1">
    <citation type="submission" date="2006-02" db="EMBL/GenBank/DDBJ databases">
        <authorList>
            <person name="Moran M.A."/>
            <person name="Kjelleberg S."/>
            <person name="Egan S."/>
            <person name="Saunders N."/>
            <person name="Thomas T."/>
            <person name="Ferriera S."/>
            <person name="Johnson J."/>
            <person name="Kravitz S."/>
            <person name="Halpern A."/>
            <person name="Remington K."/>
            <person name="Beeson K."/>
            <person name="Tran B."/>
            <person name="Rogers Y.-H."/>
            <person name="Friedman R."/>
            <person name="Venter J.C."/>
        </authorList>
    </citation>
    <scope>NUCLEOTIDE SEQUENCE [LARGE SCALE GENOMIC DNA]</scope>
    <source>
        <strain evidence="1 2">D2</strain>
    </source>
</reference>
<keyword evidence="2" id="KW-1185">Reference proteome</keyword>
<comment type="caution">
    <text evidence="1">The sequence shown here is derived from an EMBL/GenBank/DDBJ whole genome shotgun (WGS) entry which is preliminary data.</text>
</comment>
<name>A4C4R7_9GAMM</name>
<dbReference type="AlphaFoldDB" id="A4C4R7"/>
<dbReference type="EMBL" id="AAOH01000001">
    <property type="protein sequence ID" value="EAR30549.1"/>
    <property type="molecule type" value="Genomic_DNA"/>
</dbReference>
<organism evidence="1 2">
    <name type="scientific">Pseudoalteromonas tunicata D2</name>
    <dbReference type="NCBI Taxonomy" id="87626"/>
    <lineage>
        <taxon>Bacteria</taxon>
        <taxon>Pseudomonadati</taxon>
        <taxon>Pseudomonadota</taxon>
        <taxon>Gammaproteobacteria</taxon>
        <taxon>Alteromonadales</taxon>
        <taxon>Pseudoalteromonadaceae</taxon>
        <taxon>Pseudoalteromonas</taxon>
    </lineage>
</organism>
<evidence type="ECO:0000313" key="1">
    <source>
        <dbReference type="EMBL" id="EAR30549.1"/>
    </source>
</evidence>
<dbReference type="Gene3D" id="1.25.40.10">
    <property type="entry name" value="Tetratricopeptide repeat domain"/>
    <property type="match status" value="1"/>
</dbReference>
<dbReference type="STRING" id="87626.PTD2_03231"/>
<dbReference type="RefSeq" id="WP_009836847.1">
    <property type="nucleotide sequence ID" value="NZ_AAOH01000001.1"/>
</dbReference>
<gene>
    <name evidence="1" type="ORF">PTD2_03231</name>
</gene>
<accession>A4C4R7</accession>
<protein>
    <submittedName>
        <fullName evidence="1">Protein containing tetratricopeptide repeat</fullName>
    </submittedName>
</protein>
<evidence type="ECO:0000313" key="2">
    <source>
        <dbReference type="Proteomes" id="UP000006201"/>
    </source>
</evidence>